<keyword evidence="3" id="KW-1185">Reference proteome</keyword>
<dbReference type="EMBL" id="UIHC01000010">
    <property type="protein sequence ID" value="SUZ31682.1"/>
    <property type="molecule type" value="Genomic_DNA"/>
</dbReference>
<evidence type="ECO:0000313" key="3">
    <source>
        <dbReference type="Proteomes" id="UP000272908"/>
    </source>
</evidence>
<evidence type="ECO:0008006" key="4">
    <source>
        <dbReference type="Google" id="ProtNLM"/>
    </source>
</evidence>
<dbReference type="Pfam" id="PF11233">
    <property type="entry name" value="DUF3035"/>
    <property type="match status" value="1"/>
</dbReference>
<name>A0A3B0M6X7_9RHOB</name>
<dbReference type="RefSeq" id="WP_370743527.1">
    <property type="nucleotide sequence ID" value="NZ_UIHC01000010.1"/>
</dbReference>
<keyword evidence="1" id="KW-0732">Signal</keyword>
<feature type="signal peptide" evidence="1">
    <location>
        <begin position="1"/>
        <end position="21"/>
    </location>
</feature>
<accession>A0A3B0M6X7</accession>
<evidence type="ECO:0000313" key="2">
    <source>
        <dbReference type="EMBL" id="SUZ31682.1"/>
    </source>
</evidence>
<dbReference type="PROSITE" id="PS51257">
    <property type="entry name" value="PROKAR_LIPOPROTEIN"/>
    <property type="match status" value="1"/>
</dbReference>
<gene>
    <name evidence="2" type="ORF">ROE7235_01432</name>
</gene>
<evidence type="ECO:0000256" key="1">
    <source>
        <dbReference type="SAM" id="SignalP"/>
    </source>
</evidence>
<dbReference type="InterPro" id="IPR021395">
    <property type="entry name" value="DUF3035"/>
</dbReference>
<reference evidence="3" key="1">
    <citation type="submission" date="2018-08" db="EMBL/GenBank/DDBJ databases">
        <authorList>
            <person name="Rodrigo-Torres L."/>
            <person name="Arahal R. D."/>
            <person name="Lucena T."/>
        </authorList>
    </citation>
    <scope>NUCLEOTIDE SEQUENCE [LARGE SCALE GENOMIC DNA]</scope>
    <source>
        <strain evidence="3">CECT 7235</strain>
    </source>
</reference>
<feature type="chain" id="PRO_5017180089" description="Pyruvate/2-oxoglutarate dehydrogenase complex, dihydrolipoamide acyltransferase (E2) component" evidence="1">
    <location>
        <begin position="22"/>
        <end position="179"/>
    </location>
</feature>
<organism evidence="2 3">
    <name type="scientific">Roseinatronobacter ekhonensis</name>
    <dbReference type="NCBI Taxonomy" id="254356"/>
    <lineage>
        <taxon>Bacteria</taxon>
        <taxon>Pseudomonadati</taxon>
        <taxon>Pseudomonadota</taxon>
        <taxon>Alphaproteobacteria</taxon>
        <taxon>Rhodobacterales</taxon>
        <taxon>Paracoccaceae</taxon>
        <taxon>Roseinatronobacter</taxon>
    </lineage>
</organism>
<sequence>MKMALRQGIFAIAGCAVLALGACSDSDQPILMHAASQEREPDEFGIVPTKPLEMPDSLTELPAPKPGGTNRVDPQPRADVARALGGNPARAVAGGGADGGIVNHASRFGRNDDIRQQLAAEDLQFRRDNDGRLLERLFSVNVYLNAYDSMWLDKYAELERWRRAGAQTPSAPPEGQQAE</sequence>
<protein>
    <recommendedName>
        <fullName evidence="4">Pyruvate/2-oxoglutarate dehydrogenase complex, dihydrolipoamide acyltransferase (E2) component</fullName>
    </recommendedName>
</protein>
<dbReference type="AlphaFoldDB" id="A0A3B0M6X7"/>
<proteinExistence type="predicted"/>
<dbReference type="Proteomes" id="UP000272908">
    <property type="component" value="Unassembled WGS sequence"/>
</dbReference>